<accession>A0ABP7AXS2</accession>
<dbReference type="Pfam" id="PF03466">
    <property type="entry name" value="LysR_substrate"/>
    <property type="match status" value="1"/>
</dbReference>
<evidence type="ECO:0000256" key="4">
    <source>
        <dbReference type="ARBA" id="ARBA00023163"/>
    </source>
</evidence>
<dbReference type="EMBL" id="BAAAZP010000003">
    <property type="protein sequence ID" value="GAA3642588.1"/>
    <property type="molecule type" value="Genomic_DNA"/>
</dbReference>
<organism evidence="6 7">
    <name type="scientific">Nonomuraea antimicrobica</name>
    <dbReference type="NCBI Taxonomy" id="561173"/>
    <lineage>
        <taxon>Bacteria</taxon>
        <taxon>Bacillati</taxon>
        <taxon>Actinomycetota</taxon>
        <taxon>Actinomycetes</taxon>
        <taxon>Streptosporangiales</taxon>
        <taxon>Streptosporangiaceae</taxon>
        <taxon>Nonomuraea</taxon>
    </lineage>
</organism>
<keyword evidence="2" id="KW-0805">Transcription regulation</keyword>
<keyword evidence="3" id="KW-0238">DNA-binding</keyword>
<dbReference type="Gene3D" id="3.40.190.10">
    <property type="entry name" value="Periplasmic binding protein-like II"/>
    <property type="match status" value="2"/>
</dbReference>
<proteinExistence type="inferred from homology"/>
<dbReference type="InterPro" id="IPR036388">
    <property type="entry name" value="WH-like_DNA-bd_sf"/>
</dbReference>
<evidence type="ECO:0000256" key="2">
    <source>
        <dbReference type="ARBA" id="ARBA00023015"/>
    </source>
</evidence>
<keyword evidence="7" id="KW-1185">Reference proteome</keyword>
<gene>
    <name evidence="6" type="ORF">GCM10022224_001120</name>
</gene>
<feature type="domain" description="HTH lysR-type" evidence="5">
    <location>
        <begin position="1"/>
        <end position="58"/>
    </location>
</feature>
<evidence type="ECO:0000256" key="1">
    <source>
        <dbReference type="ARBA" id="ARBA00009437"/>
    </source>
</evidence>
<protein>
    <submittedName>
        <fullName evidence="6">LysR family transcriptional regulator</fullName>
    </submittedName>
</protein>
<evidence type="ECO:0000256" key="3">
    <source>
        <dbReference type="ARBA" id="ARBA00023125"/>
    </source>
</evidence>
<dbReference type="PANTHER" id="PTHR30346">
    <property type="entry name" value="TRANSCRIPTIONAL DUAL REGULATOR HCAR-RELATED"/>
    <property type="match status" value="1"/>
</dbReference>
<dbReference type="PROSITE" id="PS50931">
    <property type="entry name" value="HTH_LYSR"/>
    <property type="match status" value="1"/>
</dbReference>
<dbReference type="InterPro" id="IPR005119">
    <property type="entry name" value="LysR_subst-bd"/>
</dbReference>
<keyword evidence="4" id="KW-0804">Transcription</keyword>
<sequence length="298" mass="31657">MEARELAYFVAVAEELSFTRAAQRLGIAQPPLSRAVKQLERRLGVILLERTSRRVALTVAGQVLLEEGRRALEGLAAGTRRARRAGRPDPRLTLAMKAAGDGGLLPDILAAFESEPEAVAIEVLFCGFGEQAALLRGGFADVGLLHGRPDLTGLDSETLLVERQVVVVPVRHRLAGRAVVTLADLDGEVMPRWAGPPQGDADGLEGPEVRDAGQLMQLIAMGRTVAVLPESVRAYLGGDVVCIPVLDAPPTAMVIAWPEQSRSPALAAFVRAATGVVAHRGARWGPDGDRSGAGVREW</sequence>
<dbReference type="InterPro" id="IPR000847">
    <property type="entry name" value="LysR_HTH_N"/>
</dbReference>
<dbReference type="Proteomes" id="UP001500902">
    <property type="component" value="Unassembled WGS sequence"/>
</dbReference>
<dbReference type="PRINTS" id="PR00039">
    <property type="entry name" value="HTHLYSR"/>
</dbReference>
<comment type="caution">
    <text evidence="6">The sequence shown here is derived from an EMBL/GenBank/DDBJ whole genome shotgun (WGS) entry which is preliminary data.</text>
</comment>
<evidence type="ECO:0000259" key="5">
    <source>
        <dbReference type="PROSITE" id="PS50931"/>
    </source>
</evidence>
<dbReference type="Gene3D" id="1.10.10.10">
    <property type="entry name" value="Winged helix-like DNA-binding domain superfamily/Winged helix DNA-binding domain"/>
    <property type="match status" value="1"/>
</dbReference>
<dbReference type="SUPFAM" id="SSF53850">
    <property type="entry name" value="Periplasmic binding protein-like II"/>
    <property type="match status" value="1"/>
</dbReference>
<reference evidence="7" key="1">
    <citation type="journal article" date="2019" name="Int. J. Syst. Evol. Microbiol.">
        <title>The Global Catalogue of Microorganisms (GCM) 10K type strain sequencing project: providing services to taxonomists for standard genome sequencing and annotation.</title>
        <authorList>
            <consortium name="The Broad Institute Genomics Platform"/>
            <consortium name="The Broad Institute Genome Sequencing Center for Infectious Disease"/>
            <person name="Wu L."/>
            <person name="Ma J."/>
        </authorList>
    </citation>
    <scope>NUCLEOTIDE SEQUENCE [LARGE SCALE GENOMIC DNA]</scope>
    <source>
        <strain evidence="7">JCM 16904</strain>
    </source>
</reference>
<dbReference type="PANTHER" id="PTHR30346:SF0">
    <property type="entry name" value="HCA OPERON TRANSCRIPTIONAL ACTIVATOR HCAR"/>
    <property type="match status" value="1"/>
</dbReference>
<dbReference type="SUPFAM" id="SSF46785">
    <property type="entry name" value="Winged helix' DNA-binding domain"/>
    <property type="match status" value="1"/>
</dbReference>
<dbReference type="Gene3D" id="3.40.190.290">
    <property type="match status" value="1"/>
</dbReference>
<evidence type="ECO:0000313" key="6">
    <source>
        <dbReference type="EMBL" id="GAA3642588.1"/>
    </source>
</evidence>
<name>A0ABP7AXS2_9ACTN</name>
<evidence type="ECO:0000313" key="7">
    <source>
        <dbReference type="Proteomes" id="UP001500902"/>
    </source>
</evidence>
<dbReference type="InterPro" id="IPR036390">
    <property type="entry name" value="WH_DNA-bd_sf"/>
</dbReference>
<dbReference type="Pfam" id="PF00126">
    <property type="entry name" value="HTH_1"/>
    <property type="match status" value="1"/>
</dbReference>
<comment type="similarity">
    <text evidence="1">Belongs to the LysR transcriptional regulatory family.</text>
</comment>